<evidence type="ECO:0000256" key="4">
    <source>
        <dbReference type="ARBA" id="ARBA00022837"/>
    </source>
</evidence>
<evidence type="ECO:0000256" key="1">
    <source>
        <dbReference type="ARBA" id="ARBA00022723"/>
    </source>
</evidence>
<organism evidence="6 7">
    <name type="scientific">Channa striata</name>
    <name type="common">Snakehead murrel</name>
    <name type="synonym">Ophicephalus striatus</name>
    <dbReference type="NCBI Taxonomy" id="64152"/>
    <lineage>
        <taxon>Eukaryota</taxon>
        <taxon>Metazoa</taxon>
        <taxon>Chordata</taxon>
        <taxon>Craniata</taxon>
        <taxon>Vertebrata</taxon>
        <taxon>Euteleostomi</taxon>
        <taxon>Actinopterygii</taxon>
        <taxon>Neopterygii</taxon>
        <taxon>Teleostei</taxon>
        <taxon>Neoteleostei</taxon>
        <taxon>Acanthomorphata</taxon>
        <taxon>Anabantaria</taxon>
        <taxon>Anabantiformes</taxon>
        <taxon>Channoidei</taxon>
        <taxon>Channidae</taxon>
        <taxon>Channa</taxon>
    </lineage>
</organism>
<feature type="compositionally biased region" description="Basic and acidic residues" evidence="5">
    <location>
        <begin position="28"/>
        <end position="40"/>
    </location>
</feature>
<feature type="compositionally biased region" description="Acidic residues" evidence="5">
    <location>
        <begin position="7"/>
        <end position="17"/>
    </location>
</feature>
<keyword evidence="7" id="KW-1185">Reference proteome</keyword>
<evidence type="ECO:0000256" key="2">
    <source>
        <dbReference type="ARBA" id="ARBA00022729"/>
    </source>
</evidence>
<keyword evidence="2" id="KW-0732">Signal</keyword>
<dbReference type="InterPro" id="IPR052110">
    <property type="entry name" value="MCFD2-like"/>
</dbReference>
<name>A0AA88N8S5_CHASR</name>
<gene>
    <name evidence="6" type="ORF">Q5P01_006858</name>
</gene>
<proteinExistence type="predicted"/>
<evidence type="ECO:0000313" key="6">
    <source>
        <dbReference type="EMBL" id="KAK2854197.1"/>
    </source>
</evidence>
<protein>
    <recommendedName>
        <fullName evidence="8">Cell growth regulator with EF hand domain protein 1</fullName>
    </recommendedName>
</protein>
<keyword evidence="3" id="KW-0677">Repeat</keyword>
<dbReference type="PANTHER" id="PTHR23104:SF15">
    <property type="entry name" value="CELL GROWTH REGULATOR WITH EF HAND DOMAIN PROTEIN 1"/>
    <property type="match status" value="1"/>
</dbReference>
<feature type="region of interest" description="Disordered" evidence="5">
    <location>
        <begin position="84"/>
        <end position="110"/>
    </location>
</feature>
<dbReference type="InterPro" id="IPR018247">
    <property type="entry name" value="EF_Hand_1_Ca_BS"/>
</dbReference>
<accession>A0AA88N8S5</accession>
<feature type="compositionally biased region" description="Basic and acidic residues" evidence="5">
    <location>
        <begin position="318"/>
        <end position="345"/>
    </location>
</feature>
<evidence type="ECO:0000313" key="7">
    <source>
        <dbReference type="Proteomes" id="UP001187415"/>
    </source>
</evidence>
<keyword evidence="4" id="KW-0106">Calcium</keyword>
<dbReference type="SUPFAM" id="SSF47473">
    <property type="entry name" value="EF-hand"/>
    <property type="match status" value="1"/>
</dbReference>
<feature type="compositionally biased region" description="Low complexity" evidence="5">
    <location>
        <begin position="270"/>
        <end position="279"/>
    </location>
</feature>
<dbReference type="Gene3D" id="1.10.238.10">
    <property type="entry name" value="EF-hand"/>
    <property type="match status" value="1"/>
</dbReference>
<comment type="caution">
    <text evidence="6">The sequence shown here is derived from an EMBL/GenBank/DDBJ whole genome shotgun (WGS) entry which is preliminary data.</text>
</comment>
<feature type="region of interest" description="Disordered" evidence="5">
    <location>
        <begin position="270"/>
        <end position="373"/>
    </location>
</feature>
<evidence type="ECO:0000256" key="3">
    <source>
        <dbReference type="ARBA" id="ARBA00022737"/>
    </source>
</evidence>
<dbReference type="Proteomes" id="UP001187415">
    <property type="component" value="Unassembled WGS sequence"/>
</dbReference>
<dbReference type="AlphaFoldDB" id="A0AA88N8S5"/>
<dbReference type="InterPro" id="IPR011992">
    <property type="entry name" value="EF-hand-dom_pair"/>
</dbReference>
<reference evidence="6" key="1">
    <citation type="submission" date="2023-07" db="EMBL/GenBank/DDBJ databases">
        <title>Chromosome-level Genome Assembly of Striped Snakehead (Channa striata).</title>
        <authorList>
            <person name="Liu H."/>
        </authorList>
    </citation>
    <scope>NUCLEOTIDE SEQUENCE</scope>
    <source>
        <strain evidence="6">Gz</strain>
        <tissue evidence="6">Muscle</tissue>
    </source>
</reference>
<evidence type="ECO:0008006" key="8">
    <source>
        <dbReference type="Google" id="ProtNLM"/>
    </source>
</evidence>
<dbReference type="GO" id="GO:0046872">
    <property type="term" value="F:metal ion binding"/>
    <property type="evidence" value="ECO:0007669"/>
    <property type="project" value="UniProtKB-KW"/>
</dbReference>
<dbReference type="PROSITE" id="PS00018">
    <property type="entry name" value="EF_HAND_1"/>
    <property type="match status" value="1"/>
</dbReference>
<sequence>MSQRKEEEEEEEEEEERGGDNPRVAADVARRKTRREERGAARRGRYGGKLRAQTQTRCATTAAPIFHVEPVIDHNTLRSPWQPAGGGGAVAQCRPGAEESRPVPSPPPQNKSCFLLARPARTGVFMESHLDKLVARFLSLFLLIHLCLAAPGLPGTQREELADARPPSVALSNPFGTGEDDRRLLRNYIQSSLKDGQGGPEITTWEQEVFFLFGLYDYDRSGLLDGLEMMKLLSDYNPQHTPGAKVSELVVAMVDFLLQTQDLNQDGLLAPSELLSPPLHQTKDSSDNSAPRQEQEVAAEPQLSNPSADQAEKAGAAEQREENHENEQPQHEVKIEEEEATKPEDEQNELPDAPTAEQGQDQAVPVHQGQPEI</sequence>
<dbReference type="EMBL" id="JAUPFM010000004">
    <property type="protein sequence ID" value="KAK2854197.1"/>
    <property type="molecule type" value="Genomic_DNA"/>
</dbReference>
<evidence type="ECO:0000256" key="5">
    <source>
        <dbReference type="SAM" id="MobiDB-lite"/>
    </source>
</evidence>
<dbReference type="PANTHER" id="PTHR23104">
    <property type="entry name" value="MULTIPLE COAGULATION FACTOR DEFICIENCY PROTEIN 2 NEURAL STEM CELL DERIVED NEURONAL SURVIVAL PROTEIN"/>
    <property type="match status" value="1"/>
</dbReference>
<keyword evidence="1" id="KW-0479">Metal-binding</keyword>
<feature type="region of interest" description="Disordered" evidence="5">
    <location>
        <begin position="1"/>
        <end position="54"/>
    </location>
</feature>